<dbReference type="PANTHER" id="PTHR14969:SF13">
    <property type="entry name" value="AT30094P"/>
    <property type="match status" value="1"/>
</dbReference>
<keyword evidence="4" id="KW-1185">Reference proteome</keyword>
<protein>
    <submittedName>
        <fullName evidence="3">Phosphatase PAP2 family protein</fullName>
    </submittedName>
</protein>
<feature type="domain" description="Phosphatidic acid phosphatase type 2/haloperoxidase" evidence="2">
    <location>
        <begin position="102"/>
        <end position="214"/>
    </location>
</feature>
<dbReference type="RefSeq" id="WP_399645183.1">
    <property type="nucleotide sequence ID" value="NZ_JBITYG010000002.1"/>
</dbReference>
<keyword evidence="1" id="KW-0472">Membrane</keyword>
<dbReference type="Proteomes" id="UP001614394">
    <property type="component" value="Unassembled WGS sequence"/>
</dbReference>
<keyword evidence="1" id="KW-1133">Transmembrane helix</keyword>
<dbReference type="PANTHER" id="PTHR14969">
    <property type="entry name" value="SPHINGOSINE-1-PHOSPHATE PHOSPHOHYDROLASE"/>
    <property type="match status" value="1"/>
</dbReference>
<dbReference type="Gene3D" id="1.20.144.10">
    <property type="entry name" value="Phosphatidic acid phosphatase type 2/haloperoxidase"/>
    <property type="match status" value="1"/>
</dbReference>
<feature type="transmembrane region" description="Helical" evidence="1">
    <location>
        <begin position="71"/>
        <end position="92"/>
    </location>
</feature>
<evidence type="ECO:0000256" key="1">
    <source>
        <dbReference type="SAM" id="Phobius"/>
    </source>
</evidence>
<dbReference type="SMART" id="SM00014">
    <property type="entry name" value="acidPPc"/>
    <property type="match status" value="1"/>
</dbReference>
<reference evidence="3 4" key="1">
    <citation type="submission" date="2024-10" db="EMBL/GenBank/DDBJ databases">
        <title>The Natural Products Discovery Center: Release of the First 8490 Sequenced Strains for Exploring Actinobacteria Biosynthetic Diversity.</title>
        <authorList>
            <person name="Kalkreuter E."/>
            <person name="Kautsar S.A."/>
            <person name="Yang D."/>
            <person name="Bader C.D."/>
            <person name="Teijaro C.N."/>
            <person name="Fluegel L."/>
            <person name="Davis C.M."/>
            <person name="Simpson J.R."/>
            <person name="Lauterbach L."/>
            <person name="Steele A.D."/>
            <person name="Gui C."/>
            <person name="Meng S."/>
            <person name="Li G."/>
            <person name="Viehrig K."/>
            <person name="Ye F."/>
            <person name="Su P."/>
            <person name="Kiefer A.F."/>
            <person name="Nichols A."/>
            <person name="Cepeda A.J."/>
            <person name="Yan W."/>
            <person name="Fan B."/>
            <person name="Jiang Y."/>
            <person name="Adhikari A."/>
            <person name="Zheng C.-J."/>
            <person name="Schuster L."/>
            <person name="Cowan T.M."/>
            <person name="Smanski M.J."/>
            <person name="Chevrette M.G."/>
            <person name="De Carvalho L.P.S."/>
            <person name="Shen B."/>
        </authorList>
    </citation>
    <scope>NUCLEOTIDE SEQUENCE [LARGE SCALE GENOMIC DNA]</scope>
    <source>
        <strain evidence="3 4">NPDC053399</strain>
    </source>
</reference>
<dbReference type="SUPFAM" id="SSF48317">
    <property type="entry name" value="Acid phosphatase/Vanadium-dependent haloperoxidase"/>
    <property type="match status" value="1"/>
</dbReference>
<feature type="transmembrane region" description="Helical" evidence="1">
    <location>
        <begin position="20"/>
        <end position="40"/>
    </location>
</feature>
<evidence type="ECO:0000313" key="3">
    <source>
        <dbReference type="EMBL" id="MFI9100212.1"/>
    </source>
</evidence>
<dbReference type="EMBL" id="JBITYG010000002">
    <property type="protein sequence ID" value="MFI9100212.1"/>
    <property type="molecule type" value="Genomic_DNA"/>
</dbReference>
<feature type="transmembrane region" description="Helical" evidence="1">
    <location>
        <begin position="169"/>
        <end position="193"/>
    </location>
</feature>
<feature type="transmembrane region" description="Helical" evidence="1">
    <location>
        <begin position="199"/>
        <end position="220"/>
    </location>
</feature>
<evidence type="ECO:0000259" key="2">
    <source>
        <dbReference type="SMART" id="SM00014"/>
    </source>
</evidence>
<proteinExistence type="predicted"/>
<keyword evidence="1" id="KW-0812">Transmembrane</keyword>
<dbReference type="InterPro" id="IPR000326">
    <property type="entry name" value="PAP2/HPO"/>
</dbReference>
<name>A0ABW8C2U9_9ACTN</name>
<feature type="transmembrane region" description="Helical" evidence="1">
    <location>
        <begin position="140"/>
        <end position="162"/>
    </location>
</feature>
<evidence type="ECO:0000313" key="4">
    <source>
        <dbReference type="Proteomes" id="UP001614394"/>
    </source>
</evidence>
<gene>
    <name evidence="3" type="ORF">ACIGXA_06785</name>
</gene>
<dbReference type="Pfam" id="PF01569">
    <property type="entry name" value="PAP2"/>
    <property type="match status" value="1"/>
</dbReference>
<dbReference type="CDD" id="cd03392">
    <property type="entry name" value="PAP2_like_2"/>
    <property type="match status" value="1"/>
</dbReference>
<dbReference type="InterPro" id="IPR036938">
    <property type="entry name" value="PAP2/HPO_sf"/>
</dbReference>
<comment type="caution">
    <text evidence="3">The sequence shown here is derived from an EMBL/GenBank/DDBJ whole genome shotgun (WGS) entry which is preliminary data.</text>
</comment>
<feature type="transmembrane region" description="Helical" evidence="1">
    <location>
        <begin position="99"/>
        <end position="120"/>
    </location>
</feature>
<sequence length="234" mass="24562">MVANRVDPRDTRPRARSRVALAVAAVCAGLFVLLAVFVVVREGVPFPGERAAHTWSVVHRPRLALTVARGVTASGTGVWPYAMAVAAGLIVGRGTRQRMYAVLGAAAFLGVGQAVRYGLMEAIGRSRPPVGDWAGHASGFAFPSGHATTSAMAAGLLAWAVVVRRRPAVARACCAVLLCWAAAVGGTRVYLGMHWPSDVLAGWLLAAAWIGLGATLYARYSARRTPGVGRPLNR</sequence>
<organism evidence="3 4">
    <name type="scientific">Streptomyces fildesensis</name>
    <dbReference type="NCBI Taxonomy" id="375757"/>
    <lineage>
        <taxon>Bacteria</taxon>
        <taxon>Bacillati</taxon>
        <taxon>Actinomycetota</taxon>
        <taxon>Actinomycetes</taxon>
        <taxon>Kitasatosporales</taxon>
        <taxon>Streptomycetaceae</taxon>
        <taxon>Streptomyces</taxon>
    </lineage>
</organism>
<accession>A0ABW8C2U9</accession>